<evidence type="ECO:0000256" key="6">
    <source>
        <dbReference type="ARBA" id="ARBA00022989"/>
    </source>
</evidence>
<feature type="coiled-coil region" evidence="10">
    <location>
        <begin position="217"/>
        <end position="279"/>
    </location>
</feature>
<dbReference type="SMART" id="SM00397">
    <property type="entry name" value="t_SNARE"/>
    <property type="match status" value="1"/>
</dbReference>
<keyword evidence="6 12" id="KW-1133">Transmembrane helix</keyword>
<dbReference type="InterPro" id="IPR010989">
    <property type="entry name" value="SNARE"/>
</dbReference>
<dbReference type="GO" id="GO:0000139">
    <property type="term" value="C:Golgi membrane"/>
    <property type="evidence" value="ECO:0007669"/>
    <property type="project" value="UniProtKB-SubCell"/>
</dbReference>
<keyword evidence="3" id="KW-0813">Transport</keyword>
<dbReference type="SUPFAM" id="SSF47661">
    <property type="entry name" value="t-snare proteins"/>
    <property type="match status" value="1"/>
</dbReference>
<dbReference type="InterPro" id="IPR045242">
    <property type="entry name" value="Syntaxin"/>
</dbReference>
<dbReference type="InterPro" id="IPR000727">
    <property type="entry name" value="T_SNARE_dom"/>
</dbReference>
<keyword evidence="7" id="KW-0333">Golgi apparatus</keyword>
<sequence>MTTRNRTNQFLRMREQALRYRRPFTTSSPAEEEDGDTERLLSGSNTSTHHAVSVSPIWMEMSEEVTSLIATIKEKTSQLGKAHARAMLVSFDDASNDEHAVEILTQEISRLFRKCEGLVKRLVKADGQSQGDADVKTRKNVQMSHALELQRLTTDFRKQQRRYLEECARRDGTGEAAAGTIAAIFDTAETTGSMVSGTPSLFTESQVLRAKQSEVFIEEREQEVESIARSVNDLAEMMRDLSTLVIDQGSILDRIDYNVEQVAEKVDAGLKELKKAEEHQKSSRMFICILFLVVACVLMLLVLVLKSII</sequence>
<evidence type="ECO:0000256" key="12">
    <source>
        <dbReference type="SAM" id="Phobius"/>
    </source>
</evidence>
<dbReference type="PANTHER" id="PTHR19957:SF83">
    <property type="entry name" value="SYNTAXIN-16"/>
    <property type="match status" value="1"/>
</dbReference>
<dbReference type="Gene3D" id="1.20.58.70">
    <property type="match status" value="1"/>
</dbReference>
<feature type="region of interest" description="Disordered" evidence="11">
    <location>
        <begin position="21"/>
        <end position="48"/>
    </location>
</feature>
<comment type="similarity">
    <text evidence="2">Belongs to the syntaxin family.</text>
</comment>
<evidence type="ECO:0000256" key="3">
    <source>
        <dbReference type="ARBA" id="ARBA00022448"/>
    </source>
</evidence>
<dbReference type="AlphaFoldDB" id="A0A830HGD6"/>
<feature type="transmembrane region" description="Helical" evidence="12">
    <location>
        <begin position="285"/>
        <end position="305"/>
    </location>
</feature>
<evidence type="ECO:0000313" key="14">
    <source>
        <dbReference type="EMBL" id="GHP05583.1"/>
    </source>
</evidence>
<dbReference type="OrthoDB" id="10251371at2759"/>
<protein>
    <recommendedName>
        <fullName evidence="13">t-SNARE coiled-coil homology domain-containing protein</fullName>
    </recommendedName>
</protein>
<evidence type="ECO:0000256" key="2">
    <source>
        <dbReference type="ARBA" id="ARBA00009063"/>
    </source>
</evidence>
<evidence type="ECO:0000256" key="7">
    <source>
        <dbReference type="ARBA" id="ARBA00023034"/>
    </source>
</evidence>
<evidence type="ECO:0000256" key="8">
    <source>
        <dbReference type="ARBA" id="ARBA00023054"/>
    </source>
</evidence>
<dbReference type="GO" id="GO:0005484">
    <property type="term" value="F:SNAP receptor activity"/>
    <property type="evidence" value="ECO:0007669"/>
    <property type="project" value="InterPro"/>
</dbReference>
<proteinExistence type="inferred from homology"/>
<accession>A0A830HGD6</accession>
<dbReference type="InterPro" id="IPR006012">
    <property type="entry name" value="Syntaxin/epimorphin_CS"/>
</dbReference>
<comment type="subcellular location">
    <subcellularLocation>
        <location evidence="1">Golgi apparatus membrane</location>
        <topology evidence="1">Single-pass type IV membrane protein</topology>
    </subcellularLocation>
</comment>
<dbReference type="GO" id="GO:0000149">
    <property type="term" value="F:SNARE binding"/>
    <property type="evidence" value="ECO:0007669"/>
    <property type="project" value="TreeGrafter"/>
</dbReference>
<keyword evidence="15" id="KW-1185">Reference proteome</keyword>
<evidence type="ECO:0000259" key="13">
    <source>
        <dbReference type="PROSITE" id="PS50192"/>
    </source>
</evidence>
<dbReference type="GO" id="GO:0006886">
    <property type="term" value="P:intracellular protein transport"/>
    <property type="evidence" value="ECO:0007669"/>
    <property type="project" value="InterPro"/>
</dbReference>
<comment type="caution">
    <text evidence="14">The sequence shown here is derived from an EMBL/GenBank/DDBJ whole genome shotgun (WGS) entry which is preliminary data.</text>
</comment>
<dbReference type="EMBL" id="BNJQ01000010">
    <property type="protein sequence ID" value="GHP05583.1"/>
    <property type="molecule type" value="Genomic_DNA"/>
</dbReference>
<keyword evidence="9 12" id="KW-0472">Membrane</keyword>
<evidence type="ECO:0000256" key="9">
    <source>
        <dbReference type="ARBA" id="ARBA00023136"/>
    </source>
</evidence>
<evidence type="ECO:0000256" key="1">
    <source>
        <dbReference type="ARBA" id="ARBA00004409"/>
    </source>
</evidence>
<dbReference type="PROSITE" id="PS50192">
    <property type="entry name" value="T_SNARE"/>
    <property type="match status" value="1"/>
</dbReference>
<dbReference type="Pfam" id="PF05739">
    <property type="entry name" value="SNARE"/>
    <property type="match status" value="1"/>
</dbReference>
<organism evidence="14 15">
    <name type="scientific">Pycnococcus provasolii</name>
    <dbReference type="NCBI Taxonomy" id="41880"/>
    <lineage>
        <taxon>Eukaryota</taxon>
        <taxon>Viridiplantae</taxon>
        <taxon>Chlorophyta</taxon>
        <taxon>Pseudoscourfieldiophyceae</taxon>
        <taxon>Pseudoscourfieldiales</taxon>
        <taxon>Pycnococcaceae</taxon>
        <taxon>Pycnococcus</taxon>
    </lineage>
</organism>
<evidence type="ECO:0000256" key="4">
    <source>
        <dbReference type="ARBA" id="ARBA00022692"/>
    </source>
</evidence>
<reference evidence="14" key="1">
    <citation type="submission" date="2020-10" db="EMBL/GenBank/DDBJ databases">
        <title>Unveiling of a novel bifunctional photoreceptor, Dualchrome1, isolated from a cosmopolitan green alga.</title>
        <authorList>
            <person name="Suzuki S."/>
            <person name="Kawachi M."/>
        </authorList>
    </citation>
    <scope>NUCLEOTIDE SEQUENCE</scope>
    <source>
        <strain evidence="14">NIES 2893</strain>
    </source>
</reference>
<dbReference type="PROSITE" id="PS00914">
    <property type="entry name" value="SYNTAXIN"/>
    <property type="match status" value="1"/>
</dbReference>
<name>A0A830HGD6_9CHLO</name>
<dbReference type="CDD" id="cd15845">
    <property type="entry name" value="SNARE_syntaxin16"/>
    <property type="match status" value="1"/>
</dbReference>
<dbReference type="GO" id="GO:0048278">
    <property type="term" value="P:vesicle docking"/>
    <property type="evidence" value="ECO:0007669"/>
    <property type="project" value="TreeGrafter"/>
</dbReference>
<keyword evidence="8 10" id="KW-0175">Coiled coil</keyword>
<dbReference type="GO" id="GO:0006906">
    <property type="term" value="P:vesicle fusion"/>
    <property type="evidence" value="ECO:0007669"/>
    <property type="project" value="TreeGrafter"/>
</dbReference>
<dbReference type="GO" id="GO:0031201">
    <property type="term" value="C:SNARE complex"/>
    <property type="evidence" value="ECO:0007669"/>
    <property type="project" value="TreeGrafter"/>
</dbReference>
<evidence type="ECO:0000256" key="10">
    <source>
        <dbReference type="SAM" id="Coils"/>
    </source>
</evidence>
<dbReference type="PANTHER" id="PTHR19957">
    <property type="entry name" value="SYNTAXIN"/>
    <property type="match status" value="1"/>
</dbReference>
<keyword evidence="5" id="KW-0653">Protein transport</keyword>
<evidence type="ECO:0000256" key="11">
    <source>
        <dbReference type="SAM" id="MobiDB-lite"/>
    </source>
</evidence>
<dbReference type="Proteomes" id="UP000660262">
    <property type="component" value="Unassembled WGS sequence"/>
</dbReference>
<keyword evidence="4 12" id="KW-0812">Transmembrane</keyword>
<evidence type="ECO:0000256" key="5">
    <source>
        <dbReference type="ARBA" id="ARBA00022927"/>
    </source>
</evidence>
<evidence type="ECO:0000313" key="15">
    <source>
        <dbReference type="Proteomes" id="UP000660262"/>
    </source>
</evidence>
<gene>
    <name evidence="14" type="ORF">PPROV_000433300</name>
</gene>
<feature type="domain" description="T-SNARE coiled-coil homology" evidence="13">
    <location>
        <begin position="214"/>
        <end position="276"/>
    </location>
</feature>